<comment type="caution">
    <text evidence="2">The sequence shown here is derived from an EMBL/GenBank/DDBJ whole genome shotgun (WGS) entry which is preliminary data.</text>
</comment>
<name>A0A9X5H9C9_9FIRM</name>
<evidence type="ECO:0000259" key="1">
    <source>
        <dbReference type="Pfam" id="PF11823"/>
    </source>
</evidence>
<evidence type="ECO:0000313" key="2">
    <source>
        <dbReference type="EMBL" id="NDO72130.1"/>
    </source>
</evidence>
<protein>
    <submittedName>
        <fullName evidence="2">DUF3343 domain-containing protein</fullName>
    </submittedName>
</protein>
<gene>
    <name evidence="2" type="ORF">FMM80_27225</name>
</gene>
<feature type="domain" description="Putative Se/S carrier protein-like" evidence="1">
    <location>
        <begin position="8"/>
        <end position="76"/>
    </location>
</feature>
<dbReference type="Pfam" id="PF11823">
    <property type="entry name" value="Se_S_carrier"/>
    <property type="match status" value="1"/>
</dbReference>
<dbReference type="Proteomes" id="UP000474104">
    <property type="component" value="Unassembled WGS sequence"/>
</dbReference>
<dbReference type="AlphaFoldDB" id="A0A9X5H9C9"/>
<organism evidence="2 3">
    <name type="scientific">Schaedlerella arabinosiphila</name>
    <dbReference type="NCBI Taxonomy" id="2044587"/>
    <lineage>
        <taxon>Bacteria</taxon>
        <taxon>Bacillati</taxon>
        <taxon>Bacillota</taxon>
        <taxon>Clostridia</taxon>
        <taxon>Lachnospirales</taxon>
        <taxon>Lachnospiraceae</taxon>
        <taxon>Schaedlerella</taxon>
    </lineage>
</organism>
<proteinExistence type="predicted"/>
<dbReference type="RefSeq" id="WP_004082126.1">
    <property type="nucleotide sequence ID" value="NZ_VIRB01000154.1"/>
</dbReference>
<dbReference type="InterPro" id="IPR021778">
    <property type="entry name" value="Se/S_carrier-like"/>
</dbReference>
<dbReference type="EMBL" id="VIRB01000154">
    <property type="protein sequence ID" value="NDO72130.1"/>
    <property type="molecule type" value="Genomic_DNA"/>
</dbReference>
<sequence>MGEESRINYYILFQNYTQGMLLHELLREEHISSRISPAPRSIQGELGCGMSLLIQPEDIDRVRECIEKHHAEYHDIAALPCQINPRRNKFC</sequence>
<evidence type="ECO:0000313" key="3">
    <source>
        <dbReference type="Proteomes" id="UP000474104"/>
    </source>
</evidence>
<reference evidence="2 3" key="1">
    <citation type="submission" date="2019-07" db="EMBL/GenBank/DDBJ databases">
        <title>Draft genome sequences of 15 bacterial species constituting the stable defined intestinal microbiota of the GM15 gnotobiotic mouse model.</title>
        <authorList>
            <person name="Elie C."/>
            <person name="Mathieu A."/>
            <person name="Saliou A."/>
            <person name="Darnaud M."/>
            <person name="Leulier F."/>
            <person name="Tamellini A."/>
        </authorList>
    </citation>
    <scope>NUCLEOTIDE SEQUENCE [LARGE SCALE GENOMIC DNA]</scope>
    <source>
        <strain evidence="3">ASF 502</strain>
    </source>
</reference>
<accession>A0A9X5H9C9</accession>
<dbReference type="OrthoDB" id="362866at2"/>